<feature type="region of interest" description="Disordered" evidence="7">
    <location>
        <begin position="433"/>
        <end position="465"/>
    </location>
</feature>
<keyword evidence="10" id="KW-0371">Homeobox</keyword>
<evidence type="ECO:0000256" key="2">
    <source>
        <dbReference type="ARBA" id="ARBA00022737"/>
    </source>
</evidence>
<accession>A0A1Y3BX78</accession>
<dbReference type="PROSITE" id="PS51294">
    <property type="entry name" value="HTH_MYB"/>
    <property type="match status" value="3"/>
</dbReference>
<protein>
    <submittedName>
        <fullName evidence="10">Putative homeodomain-like protein</fullName>
    </submittedName>
</protein>
<dbReference type="InterPro" id="IPR050560">
    <property type="entry name" value="MYB_TF"/>
</dbReference>
<evidence type="ECO:0000256" key="6">
    <source>
        <dbReference type="ARBA" id="ARBA00023242"/>
    </source>
</evidence>
<dbReference type="AlphaFoldDB" id="A0A1Y3BX78"/>
<dbReference type="OMA" id="NYPHSAC"/>
<evidence type="ECO:0000256" key="7">
    <source>
        <dbReference type="SAM" id="MobiDB-lite"/>
    </source>
</evidence>
<feature type="domain" description="HTH myb-type" evidence="9">
    <location>
        <begin position="73"/>
        <end position="128"/>
    </location>
</feature>
<feature type="region of interest" description="Disordered" evidence="7">
    <location>
        <begin position="216"/>
        <end position="249"/>
    </location>
</feature>
<dbReference type="CDD" id="cd00167">
    <property type="entry name" value="SANT"/>
    <property type="match status" value="3"/>
</dbReference>
<dbReference type="PROSITE" id="PS50090">
    <property type="entry name" value="MYB_LIKE"/>
    <property type="match status" value="3"/>
</dbReference>
<feature type="domain" description="Myb-like" evidence="8">
    <location>
        <begin position="125"/>
        <end position="175"/>
    </location>
</feature>
<feature type="compositionally biased region" description="Polar residues" evidence="7">
    <location>
        <begin position="456"/>
        <end position="465"/>
    </location>
</feature>
<comment type="subcellular location">
    <subcellularLocation>
        <location evidence="1">Nucleus</location>
    </subcellularLocation>
</comment>
<dbReference type="EMBL" id="KZ113370">
    <property type="protein sequence ID" value="OTF84658.1"/>
    <property type="molecule type" value="Genomic_DNA"/>
</dbReference>
<evidence type="ECO:0000256" key="1">
    <source>
        <dbReference type="ARBA" id="ARBA00004123"/>
    </source>
</evidence>
<reference evidence="10" key="1">
    <citation type="submission" date="2017-02" db="EMBL/GenBank/DDBJ databases">
        <title>Sunflower complete genome.</title>
        <authorList>
            <person name="Langlade N."/>
            <person name="Munos S."/>
        </authorList>
    </citation>
    <scope>NUCLEOTIDE SEQUENCE [LARGE SCALE GENOMIC DNA]</scope>
    <source>
        <tissue evidence="10">Leaves</tissue>
    </source>
</reference>
<dbReference type="Pfam" id="PF13921">
    <property type="entry name" value="Myb_DNA-bind_6"/>
    <property type="match status" value="1"/>
</dbReference>
<keyword evidence="4 10" id="KW-0238">DNA-binding</keyword>
<feature type="region of interest" description="Disordered" evidence="7">
    <location>
        <begin position="1"/>
        <end position="31"/>
    </location>
</feature>
<evidence type="ECO:0000259" key="9">
    <source>
        <dbReference type="PROSITE" id="PS51294"/>
    </source>
</evidence>
<name>A0A1Y3BX78_HELAN</name>
<dbReference type="Gene3D" id="1.10.10.60">
    <property type="entry name" value="Homeodomain-like"/>
    <property type="match status" value="3"/>
</dbReference>
<keyword evidence="6" id="KW-0539">Nucleus</keyword>
<keyword evidence="3" id="KW-0805">Transcription regulation</keyword>
<dbReference type="SUPFAM" id="SSF46689">
    <property type="entry name" value="Homeodomain-like"/>
    <property type="match status" value="2"/>
</dbReference>
<dbReference type="GO" id="GO:0005634">
    <property type="term" value="C:nucleus"/>
    <property type="evidence" value="ECO:0007669"/>
    <property type="project" value="UniProtKB-SubCell"/>
</dbReference>
<dbReference type="OrthoDB" id="2143914at2759"/>
<feature type="domain" description="HTH myb-type" evidence="9">
    <location>
        <begin position="129"/>
        <end position="179"/>
    </location>
</feature>
<dbReference type="FunFam" id="1.10.10.60:FF:000010">
    <property type="entry name" value="Transcriptional activator Myb isoform A"/>
    <property type="match status" value="1"/>
</dbReference>
<evidence type="ECO:0000259" key="8">
    <source>
        <dbReference type="PROSITE" id="PS50090"/>
    </source>
</evidence>
<proteinExistence type="predicted"/>
<evidence type="ECO:0000256" key="4">
    <source>
        <dbReference type="ARBA" id="ARBA00023125"/>
    </source>
</evidence>
<feature type="domain" description="HTH myb-type" evidence="9">
    <location>
        <begin position="26"/>
        <end position="72"/>
    </location>
</feature>
<dbReference type="GO" id="GO:0003677">
    <property type="term" value="F:DNA binding"/>
    <property type="evidence" value="ECO:0007669"/>
    <property type="project" value="UniProtKB-KW"/>
</dbReference>
<dbReference type="InterPro" id="IPR017930">
    <property type="entry name" value="Myb_dom"/>
</dbReference>
<dbReference type="InterPro" id="IPR001005">
    <property type="entry name" value="SANT/Myb"/>
</dbReference>
<feature type="compositionally biased region" description="Polar residues" evidence="7">
    <location>
        <begin position="227"/>
        <end position="239"/>
    </location>
</feature>
<organism evidence="10">
    <name type="scientific">Helianthus annuus</name>
    <name type="common">Common sunflower</name>
    <dbReference type="NCBI Taxonomy" id="4232"/>
    <lineage>
        <taxon>Eukaryota</taxon>
        <taxon>Viridiplantae</taxon>
        <taxon>Streptophyta</taxon>
        <taxon>Embryophyta</taxon>
        <taxon>Tracheophyta</taxon>
        <taxon>Spermatophyta</taxon>
        <taxon>Magnoliopsida</taxon>
        <taxon>eudicotyledons</taxon>
        <taxon>Gunneridae</taxon>
        <taxon>Pentapetalae</taxon>
        <taxon>asterids</taxon>
        <taxon>campanulids</taxon>
        <taxon>Asterales</taxon>
        <taxon>Asteraceae</taxon>
        <taxon>Asteroideae</taxon>
        <taxon>Heliantheae alliance</taxon>
        <taxon>Heliantheae</taxon>
        <taxon>Helianthus</taxon>
    </lineage>
</organism>
<dbReference type="PANTHER" id="PTHR45614">
    <property type="entry name" value="MYB PROTEIN-RELATED"/>
    <property type="match status" value="1"/>
</dbReference>
<dbReference type="SMART" id="SM00717">
    <property type="entry name" value="SANT"/>
    <property type="match status" value="3"/>
</dbReference>
<feature type="domain" description="Myb-like" evidence="8">
    <location>
        <begin position="21"/>
        <end position="72"/>
    </location>
</feature>
<gene>
    <name evidence="10" type="ORF">HannXRQ_Chr00c0046g0571341</name>
</gene>
<keyword evidence="2" id="KW-0677">Repeat</keyword>
<dbReference type="InParanoid" id="A0A1Y3BX78"/>
<sequence length="619" mass="69449">MEDITTDITPHVHGRRTTGPARRSTKGQWTPQEDDQLCKAVERFKAKNWKKIAECFKDRTDVQCLHRWQKVLNPQLVKGPWTKEEDEELIQLVQQLGPQKWSTIAQRLPGRIGKQCRERWHNHLNPAINKEAWTEEEELMLIQAHKVYGNKWAELSKFFPGRTDNAVKNHWHSSVKKKVGASGLLSHSQTSSTTQQQCAAAAAEETSTFVRCSVVKDEEDQPPAPCDSSSNNFIDQNNECSDKGQGNDFSRESEFIDRIDQDHEAVSLNAVGFDGAFNQVNDDTSQSYYHPFESEPKQEQDVSFNNDAVDGNLHQQQQGEGGGLSYVPPRLDIPPFLSCDLIETCNTDYSPLGIRQLMMNNYCPWDLLLSPSSPTPQPVFTSTQSIFNKRHRDLLSPSDNPSQKKQPLFQDKENFNPAAAAAHEMLQNKPLVEQEDPFSSPDNVAMKSDTPADATASENPCVTPHNNNSNNAAYLLVKAGSSHLAPLEITVDNPALGMFGEESPSAWNSPWSSFLPGPRLDTDITIEDIGYFTSPGEISYDALGLMKQLSEHTASAYANAREVLGDETPDSVLKRRFTEKERELNTLSERRMLDFSECGSPRKDITFSSPSSYLLKGFR</sequence>
<evidence type="ECO:0000256" key="3">
    <source>
        <dbReference type="ARBA" id="ARBA00023015"/>
    </source>
</evidence>
<dbReference type="STRING" id="4232.A0A1Y3BX78"/>
<evidence type="ECO:0000256" key="5">
    <source>
        <dbReference type="ARBA" id="ARBA00023163"/>
    </source>
</evidence>
<keyword evidence="5" id="KW-0804">Transcription</keyword>
<evidence type="ECO:0000313" key="10">
    <source>
        <dbReference type="EMBL" id="OTF84658.1"/>
    </source>
</evidence>
<dbReference type="PANTHER" id="PTHR45614:SF210">
    <property type="entry name" value="TRANSCRIPTION FACTOR MYB FAMILY"/>
    <property type="match status" value="1"/>
</dbReference>
<dbReference type="FunFam" id="1.10.10.60:FF:000016">
    <property type="entry name" value="Transcriptional activator Myb isoform A"/>
    <property type="match status" value="1"/>
</dbReference>
<feature type="domain" description="Myb-like" evidence="8">
    <location>
        <begin position="73"/>
        <end position="124"/>
    </location>
</feature>
<dbReference type="Pfam" id="PF00249">
    <property type="entry name" value="Myb_DNA-binding"/>
    <property type="match status" value="1"/>
</dbReference>
<dbReference type="InterPro" id="IPR009057">
    <property type="entry name" value="Homeodomain-like_sf"/>
</dbReference>